<keyword evidence="1" id="KW-0472">Membrane</keyword>
<dbReference type="Proteomes" id="UP000246036">
    <property type="component" value="Chromosome"/>
</dbReference>
<evidence type="ECO:0000256" key="1">
    <source>
        <dbReference type="SAM" id="Phobius"/>
    </source>
</evidence>
<accession>A0ABM6W0V1</accession>
<proteinExistence type="predicted"/>
<feature type="transmembrane region" description="Helical" evidence="1">
    <location>
        <begin position="32"/>
        <end position="56"/>
    </location>
</feature>
<protein>
    <submittedName>
        <fullName evidence="2">Uncharacterized protein</fullName>
    </submittedName>
</protein>
<keyword evidence="1" id="KW-0812">Transmembrane</keyword>
<keyword evidence="1" id="KW-1133">Transmembrane helix</keyword>
<name>A0ABM6W0V1_9LACO</name>
<organism evidence="2 3">
    <name type="scientific">Lactobacillus kullabergensis</name>
    <dbReference type="NCBI Taxonomy" id="1218493"/>
    <lineage>
        <taxon>Bacteria</taxon>
        <taxon>Bacillati</taxon>
        <taxon>Bacillota</taxon>
        <taxon>Bacilli</taxon>
        <taxon>Lactobacillales</taxon>
        <taxon>Lactobacillaceae</taxon>
        <taxon>Lactobacillus</taxon>
    </lineage>
</organism>
<evidence type="ECO:0000313" key="3">
    <source>
        <dbReference type="Proteomes" id="UP000246036"/>
    </source>
</evidence>
<evidence type="ECO:0000313" key="2">
    <source>
        <dbReference type="EMBL" id="AWM75471.1"/>
    </source>
</evidence>
<dbReference type="EMBL" id="CP029477">
    <property type="protein sequence ID" value="AWM75471.1"/>
    <property type="molecule type" value="Genomic_DNA"/>
</dbReference>
<sequence length="60" mass="6456">MGFWVMILVLISGAVLIYFSFAGQLSKLTKKIAFVAGFLLIVGAIFIATPTGAEFVMKIT</sequence>
<gene>
    <name evidence="2" type="ORF">DKL58_05555</name>
</gene>
<dbReference type="RefSeq" id="WP_109586407.1">
    <property type="nucleotide sequence ID" value="NZ_CP029477.1"/>
</dbReference>
<keyword evidence="3" id="KW-1185">Reference proteome</keyword>
<reference evidence="2 3" key="1">
    <citation type="submission" date="2018-05" db="EMBL/GenBank/DDBJ databases">
        <title>Reference genomes for bee gut microbiota database.</title>
        <authorList>
            <person name="Ellegaard K.M."/>
        </authorList>
    </citation>
    <scope>NUCLEOTIDE SEQUENCE [LARGE SCALE GENOMIC DNA]</scope>
    <source>
        <strain evidence="2 3">ESL0186</strain>
    </source>
</reference>